<comment type="caution">
    <text evidence="1">The sequence shown here is derived from an EMBL/GenBank/DDBJ whole genome shotgun (WGS) entry which is preliminary data.</text>
</comment>
<evidence type="ECO:0000313" key="2">
    <source>
        <dbReference type="Proteomes" id="UP000263268"/>
    </source>
</evidence>
<accession>A0A3D6BP25</accession>
<protein>
    <submittedName>
        <fullName evidence="1">Uncharacterized protein</fullName>
    </submittedName>
</protein>
<dbReference type="Proteomes" id="UP000263268">
    <property type="component" value="Unassembled WGS sequence"/>
</dbReference>
<proteinExistence type="predicted"/>
<dbReference type="EMBL" id="DPRK01000087">
    <property type="protein sequence ID" value="HCY80996.1"/>
    <property type="molecule type" value="Genomic_DNA"/>
</dbReference>
<organism evidence="1 2">
    <name type="scientific">Xanthomarina gelatinilytica</name>
    <dbReference type="NCBI Taxonomy" id="1137281"/>
    <lineage>
        <taxon>Bacteria</taxon>
        <taxon>Pseudomonadati</taxon>
        <taxon>Bacteroidota</taxon>
        <taxon>Flavobacteriia</taxon>
        <taxon>Flavobacteriales</taxon>
        <taxon>Flavobacteriaceae</taxon>
        <taxon>Xanthomarina</taxon>
    </lineage>
</organism>
<name>A0A3D6BP25_9FLAO</name>
<reference evidence="1 2" key="1">
    <citation type="journal article" date="2018" name="Nat. Biotechnol.">
        <title>A standardized bacterial taxonomy based on genome phylogeny substantially revises the tree of life.</title>
        <authorList>
            <person name="Parks D.H."/>
            <person name="Chuvochina M."/>
            <person name="Waite D.W."/>
            <person name="Rinke C."/>
            <person name="Skarshewski A."/>
            <person name="Chaumeil P.A."/>
            <person name="Hugenholtz P."/>
        </authorList>
    </citation>
    <scope>NUCLEOTIDE SEQUENCE [LARGE SCALE GENOMIC DNA]</scope>
    <source>
        <strain evidence="1">UBA10227</strain>
    </source>
</reference>
<gene>
    <name evidence="1" type="ORF">DHV22_05000</name>
</gene>
<dbReference type="AlphaFoldDB" id="A0A3D6BP25"/>
<evidence type="ECO:0000313" key="1">
    <source>
        <dbReference type="EMBL" id="HCY80996.1"/>
    </source>
</evidence>
<sequence length="495" mass="54933">MLIETFKTFITEATRSPKDEEEKSLYSFMEELDSVVAHIKVEDIGINTKTNSKTIYIDKYLNGAQRPAYVASATDHIKNYKEYTLAKVPSGRATKEFAFISPDSGRTVHVKCRPQGGFKSDGDPNELFAAALMLLPKIETPGDDVEMDAIIDEVKKLVNSGKVIGHTSGQVAGMDKNYGKLCSAISAAQSIPSKYSKADKVYLTGQAWDKDVKQFQRTKYGMKDFNSSDFIIKKGDNYLGVSLKEKKLATTADPTLINKSFASMLTAFATQADAKFGNLKDKLEEQIAIFYSAVIIRNYKKLNKQTQEELKSISKLSLKKQMEFLVGSGKKRPWKQYVKALDNKIINASLVSQKSVLAKMDKILLSNSDLFAESLVQLIFKAELKDLQKVNFDFALVTGIGQYLKKGPQISKGEYKDINTMSSVLENIFSSGSAKLIKNPKMKQAFEPGATAANLNYHLIVGTTPIVEIQLRYKGNFGSAPSFQAGMTKEFKGLF</sequence>